<comment type="caution">
    <text evidence="2">The sequence shown here is derived from an EMBL/GenBank/DDBJ whole genome shotgun (WGS) entry which is preliminary data.</text>
</comment>
<dbReference type="InterPro" id="IPR032466">
    <property type="entry name" value="Metal_Hydrolase"/>
</dbReference>
<dbReference type="SUPFAM" id="SSF51556">
    <property type="entry name" value="Metallo-dependent hydrolases"/>
    <property type="match status" value="1"/>
</dbReference>
<dbReference type="Pfam" id="PF04909">
    <property type="entry name" value="Amidohydro_2"/>
    <property type="match status" value="1"/>
</dbReference>
<sequence length="343" mass="38487">MLMRDLDPTDLDRQIWEDELADFVPDKVFDVHTHIYRWAFDLDPNRLSGPFASSIGAYFPEVTWELADEVDATLFPGRQIERLSFPFPFPNPCDFEGSNTYVAAEVAKGGGSSRGLMLVHPGMSAAEVEAEIRRTGLIGLKPYRFYAADPVQCRITDMLPEEQIAVADRLGLIIMMHLGKRDAIADPENIDDMVRLSEKYPGAKWVLAHCARSYSAWAIEKAAARLRGLSNVWYDTSTVCDSDALDALYTGVGVERVMYGSDDMIGPMRGKYITYGRAWAYLSPTNHSMGLSHCDGRMTYIRYEQLRAMKRGARQIGLSTAQREALFYGTARALVDSVTIRKL</sequence>
<dbReference type="InterPro" id="IPR006680">
    <property type="entry name" value="Amidohydro-rel"/>
</dbReference>
<feature type="domain" description="Amidohydrolase-related" evidence="1">
    <location>
        <begin position="96"/>
        <end position="335"/>
    </location>
</feature>
<dbReference type="OrthoDB" id="149172at2"/>
<dbReference type="CDD" id="cd01292">
    <property type="entry name" value="metallo-dependent_hydrolases"/>
    <property type="match status" value="1"/>
</dbReference>
<gene>
    <name evidence="2" type="ORF">VW23_010945</name>
</gene>
<organism evidence="2 3">
    <name type="scientific">Devosia insulae DS-56</name>
    <dbReference type="NCBI Taxonomy" id="1116389"/>
    <lineage>
        <taxon>Bacteria</taxon>
        <taxon>Pseudomonadati</taxon>
        <taxon>Pseudomonadota</taxon>
        <taxon>Alphaproteobacteria</taxon>
        <taxon>Hyphomicrobiales</taxon>
        <taxon>Devosiaceae</taxon>
        <taxon>Devosia</taxon>
    </lineage>
</organism>
<dbReference type="Proteomes" id="UP000095463">
    <property type="component" value="Unassembled WGS sequence"/>
</dbReference>
<evidence type="ECO:0000313" key="3">
    <source>
        <dbReference type="Proteomes" id="UP000095463"/>
    </source>
</evidence>
<proteinExistence type="predicted"/>
<reference evidence="2 3" key="1">
    <citation type="journal article" date="2015" name="Genome Announc.">
        <title>Genome Assemblies of Three Soil-Associated Devosia species: D. insulae, D. limi, and D. soli.</title>
        <authorList>
            <person name="Hassan Y.I."/>
            <person name="Lepp D."/>
            <person name="Zhou T."/>
        </authorList>
    </citation>
    <scope>NUCLEOTIDE SEQUENCE [LARGE SCALE GENOMIC DNA]</scope>
    <source>
        <strain evidence="2 3">DS-56</strain>
    </source>
</reference>
<dbReference type="EMBL" id="LAJE02000069">
    <property type="protein sequence ID" value="OEO32538.1"/>
    <property type="molecule type" value="Genomic_DNA"/>
</dbReference>
<dbReference type="Gene3D" id="3.20.20.140">
    <property type="entry name" value="Metal-dependent hydrolases"/>
    <property type="match status" value="1"/>
</dbReference>
<protein>
    <recommendedName>
        <fullName evidence="1">Amidohydrolase-related domain-containing protein</fullName>
    </recommendedName>
</protein>
<dbReference type="GO" id="GO:0016787">
    <property type="term" value="F:hydrolase activity"/>
    <property type="evidence" value="ECO:0007669"/>
    <property type="project" value="InterPro"/>
</dbReference>
<evidence type="ECO:0000259" key="1">
    <source>
        <dbReference type="Pfam" id="PF04909"/>
    </source>
</evidence>
<dbReference type="AlphaFoldDB" id="A0A1E5XVB9"/>
<evidence type="ECO:0000313" key="2">
    <source>
        <dbReference type="EMBL" id="OEO32538.1"/>
    </source>
</evidence>
<accession>A0A1E5XVB9</accession>
<keyword evidence="3" id="KW-1185">Reference proteome</keyword>
<name>A0A1E5XVB9_9HYPH</name>